<organism evidence="1 2">
    <name type="scientific">Endocarpon pusillum</name>
    <dbReference type="NCBI Taxonomy" id="364733"/>
    <lineage>
        <taxon>Eukaryota</taxon>
        <taxon>Fungi</taxon>
        <taxon>Dikarya</taxon>
        <taxon>Ascomycota</taxon>
        <taxon>Pezizomycotina</taxon>
        <taxon>Eurotiomycetes</taxon>
        <taxon>Chaetothyriomycetidae</taxon>
        <taxon>Verrucariales</taxon>
        <taxon>Verrucariaceae</taxon>
        <taxon>Endocarpon</taxon>
    </lineage>
</organism>
<dbReference type="EMBL" id="JAACFV010000196">
    <property type="protein sequence ID" value="KAF7503116.1"/>
    <property type="molecule type" value="Genomic_DNA"/>
</dbReference>
<keyword evidence="2" id="KW-1185">Reference proteome</keyword>
<dbReference type="AlphaFoldDB" id="A0A8H7A9N6"/>
<evidence type="ECO:0000313" key="1">
    <source>
        <dbReference type="EMBL" id="KAF7503116.1"/>
    </source>
</evidence>
<sequence>MLERLTSCLSSVTFWTDRDDTSVPQGYKKGAEAVDPISSLHNPPSVFFKTSLLKSGLYKERISHRTTMLYCSIFAFTKSWTSLT</sequence>
<protein>
    <submittedName>
        <fullName evidence="1">Uncharacterized protein</fullName>
    </submittedName>
</protein>
<comment type="caution">
    <text evidence="1">The sequence shown here is derived from an EMBL/GenBank/DDBJ whole genome shotgun (WGS) entry which is preliminary data.</text>
</comment>
<evidence type="ECO:0000313" key="2">
    <source>
        <dbReference type="Proteomes" id="UP000606974"/>
    </source>
</evidence>
<accession>A0A8H7A9N6</accession>
<gene>
    <name evidence="1" type="ORF">GJ744_004293</name>
</gene>
<name>A0A8H7A9N6_9EURO</name>
<dbReference type="Proteomes" id="UP000606974">
    <property type="component" value="Unassembled WGS sequence"/>
</dbReference>
<proteinExistence type="predicted"/>
<reference evidence="1" key="1">
    <citation type="submission" date="2020-02" db="EMBL/GenBank/DDBJ databases">
        <authorList>
            <person name="Palmer J.M."/>
        </authorList>
    </citation>
    <scope>NUCLEOTIDE SEQUENCE</scope>
    <source>
        <strain evidence="1">EPUS1.4</strain>
        <tissue evidence="1">Thallus</tissue>
    </source>
</reference>